<keyword evidence="3" id="KW-1185">Reference proteome</keyword>
<dbReference type="VEuPathDB" id="FungiDB:BO78DRAFT_395199"/>
<dbReference type="PANTHER" id="PTHR12905:SF0">
    <property type="entry name" value="CALCINEURIN-LIKE PHOSPHOESTERASE DOMAIN-CONTAINING PROTEIN"/>
    <property type="match status" value="1"/>
</dbReference>
<dbReference type="GO" id="GO:0016787">
    <property type="term" value="F:hydrolase activity"/>
    <property type="evidence" value="ECO:0007669"/>
    <property type="project" value="InterPro"/>
</dbReference>
<name>A0A319EMK6_ASPSB</name>
<dbReference type="Proteomes" id="UP000248423">
    <property type="component" value="Unassembled WGS sequence"/>
</dbReference>
<dbReference type="CDD" id="cd07379">
    <property type="entry name" value="MPP_239FB"/>
    <property type="match status" value="1"/>
</dbReference>
<sequence length="323" mass="35861">MMDTQPIKTRFLIISDTHGMTIPPQYLTHANIDVLIHCGDLTTESKLAEYHQVIQLLQSIPAPLKLLIAGNHDFTLDDGIYTKKMHEAERTGIDIQLIHQEYGQVGEARALLTSFSSSVGITFLDEGTHHFKLSNGATLNVYASPYTPSAGDWGFQYRQDQGHDFSAMQKEGEEAAIDVVITHGPPHGIMDYLDSGQRAGCPQLFETVARCRPKMHCFGHIHEGWGGKLVAWRKKASEKPSHFTDIDHGRSEVVAKLTTLGHEMENDRNRVCYATSHCAGDPSPIQRGLQTLFVNAAIEGTEERPIQLPWLVDLDLPGAKESI</sequence>
<feature type="domain" description="Calcineurin-like phosphoesterase" evidence="1">
    <location>
        <begin position="10"/>
        <end position="223"/>
    </location>
</feature>
<organism evidence="2 3">
    <name type="scientific">Aspergillus sclerotiicarbonarius (strain CBS 121057 / IBT 28362)</name>
    <dbReference type="NCBI Taxonomy" id="1448318"/>
    <lineage>
        <taxon>Eukaryota</taxon>
        <taxon>Fungi</taxon>
        <taxon>Dikarya</taxon>
        <taxon>Ascomycota</taxon>
        <taxon>Pezizomycotina</taxon>
        <taxon>Eurotiomycetes</taxon>
        <taxon>Eurotiomycetidae</taxon>
        <taxon>Eurotiales</taxon>
        <taxon>Aspergillaceae</taxon>
        <taxon>Aspergillus</taxon>
        <taxon>Aspergillus subgen. Circumdati</taxon>
    </lineage>
</organism>
<evidence type="ECO:0000313" key="3">
    <source>
        <dbReference type="Proteomes" id="UP000248423"/>
    </source>
</evidence>
<accession>A0A319EMK6</accession>
<dbReference type="AlphaFoldDB" id="A0A319EMK6"/>
<gene>
    <name evidence="2" type="ORF">BO78DRAFT_395199</name>
</gene>
<evidence type="ECO:0000259" key="1">
    <source>
        <dbReference type="Pfam" id="PF00149"/>
    </source>
</evidence>
<dbReference type="PANTHER" id="PTHR12905">
    <property type="entry name" value="METALLOPHOSPHOESTERASE"/>
    <property type="match status" value="1"/>
</dbReference>
<dbReference type="InterPro" id="IPR051693">
    <property type="entry name" value="UPF0046_metallophosphoest"/>
</dbReference>
<dbReference type="InterPro" id="IPR004843">
    <property type="entry name" value="Calcineurin-like_PHP"/>
</dbReference>
<dbReference type="Pfam" id="PF00149">
    <property type="entry name" value="Metallophos"/>
    <property type="match status" value="1"/>
</dbReference>
<protein>
    <recommendedName>
        <fullName evidence="1">Calcineurin-like phosphoesterase domain-containing protein</fullName>
    </recommendedName>
</protein>
<evidence type="ECO:0000313" key="2">
    <source>
        <dbReference type="EMBL" id="PYI08895.1"/>
    </source>
</evidence>
<dbReference type="Gene3D" id="3.60.21.10">
    <property type="match status" value="1"/>
</dbReference>
<dbReference type="OrthoDB" id="630188at2759"/>
<proteinExistence type="predicted"/>
<dbReference type="SUPFAM" id="SSF56300">
    <property type="entry name" value="Metallo-dependent phosphatases"/>
    <property type="match status" value="1"/>
</dbReference>
<reference evidence="2 3" key="1">
    <citation type="submission" date="2018-02" db="EMBL/GenBank/DDBJ databases">
        <title>The genomes of Aspergillus section Nigri reveals drivers in fungal speciation.</title>
        <authorList>
            <consortium name="DOE Joint Genome Institute"/>
            <person name="Vesth T.C."/>
            <person name="Nybo J."/>
            <person name="Theobald S."/>
            <person name="Brandl J."/>
            <person name="Frisvad J.C."/>
            <person name="Nielsen K.F."/>
            <person name="Lyhne E.K."/>
            <person name="Kogle M.E."/>
            <person name="Kuo A."/>
            <person name="Riley R."/>
            <person name="Clum A."/>
            <person name="Nolan M."/>
            <person name="Lipzen A."/>
            <person name="Salamov A."/>
            <person name="Henrissat B."/>
            <person name="Wiebenga A."/>
            <person name="De vries R.P."/>
            <person name="Grigoriev I.V."/>
            <person name="Mortensen U.H."/>
            <person name="Andersen M.R."/>
            <person name="Baker S.E."/>
        </authorList>
    </citation>
    <scope>NUCLEOTIDE SEQUENCE [LARGE SCALE GENOMIC DNA]</scope>
    <source>
        <strain evidence="2 3">CBS 121057</strain>
    </source>
</reference>
<dbReference type="EMBL" id="KZ826331">
    <property type="protein sequence ID" value="PYI08895.1"/>
    <property type="molecule type" value="Genomic_DNA"/>
</dbReference>
<dbReference type="InterPro" id="IPR029052">
    <property type="entry name" value="Metallo-depent_PP-like"/>
</dbReference>